<dbReference type="EMBL" id="HACG01007980">
    <property type="protein sequence ID" value="CEK54845.1"/>
    <property type="molecule type" value="Transcribed_RNA"/>
</dbReference>
<dbReference type="AlphaFoldDB" id="A0A0B6YH21"/>
<feature type="compositionally biased region" description="Basic residues" evidence="1">
    <location>
        <begin position="48"/>
        <end position="57"/>
    </location>
</feature>
<sequence length="57" mass="6810">MERSRHQYIREVVRIILFYRLLLIRIPIQSGEDDGEPGGARHEQFTKGTKHLINQHR</sequence>
<evidence type="ECO:0000256" key="1">
    <source>
        <dbReference type="SAM" id="MobiDB-lite"/>
    </source>
</evidence>
<proteinExistence type="predicted"/>
<evidence type="ECO:0000313" key="2">
    <source>
        <dbReference type="EMBL" id="CEK54845.1"/>
    </source>
</evidence>
<feature type="non-terminal residue" evidence="2">
    <location>
        <position position="57"/>
    </location>
</feature>
<accession>A0A0B6YH21</accession>
<gene>
    <name evidence="2" type="primary">ORF23767</name>
</gene>
<protein>
    <submittedName>
        <fullName evidence="2">Uncharacterized protein</fullName>
    </submittedName>
</protein>
<organism evidence="2">
    <name type="scientific">Arion vulgaris</name>
    <dbReference type="NCBI Taxonomy" id="1028688"/>
    <lineage>
        <taxon>Eukaryota</taxon>
        <taxon>Metazoa</taxon>
        <taxon>Spiralia</taxon>
        <taxon>Lophotrochozoa</taxon>
        <taxon>Mollusca</taxon>
        <taxon>Gastropoda</taxon>
        <taxon>Heterobranchia</taxon>
        <taxon>Euthyneura</taxon>
        <taxon>Panpulmonata</taxon>
        <taxon>Eupulmonata</taxon>
        <taxon>Stylommatophora</taxon>
        <taxon>Helicina</taxon>
        <taxon>Arionoidea</taxon>
        <taxon>Arionidae</taxon>
        <taxon>Arion</taxon>
    </lineage>
</organism>
<reference evidence="2" key="1">
    <citation type="submission" date="2014-12" db="EMBL/GenBank/DDBJ databases">
        <title>Insight into the proteome of Arion vulgaris.</title>
        <authorList>
            <person name="Aradska J."/>
            <person name="Bulat T."/>
            <person name="Smidak R."/>
            <person name="Sarate P."/>
            <person name="Gangsoo J."/>
            <person name="Sialana F."/>
            <person name="Bilban M."/>
            <person name="Lubec G."/>
        </authorList>
    </citation>
    <scope>NUCLEOTIDE SEQUENCE</scope>
    <source>
        <tissue evidence="2">Skin</tissue>
    </source>
</reference>
<name>A0A0B6YH21_9EUPU</name>
<feature type="region of interest" description="Disordered" evidence="1">
    <location>
        <begin position="30"/>
        <end position="57"/>
    </location>
</feature>